<dbReference type="GO" id="GO:0009055">
    <property type="term" value="F:electron transfer activity"/>
    <property type="evidence" value="ECO:0007669"/>
    <property type="project" value="InterPro"/>
</dbReference>
<feature type="transmembrane region" description="Helical" evidence="4">
    <location>
        <begin position="221"/>
        <end position="242"/>
    </location>
</feature>
<dbReference type="Proteomes" id="UP001420932">
    <property type="component" value="Unassembled WGS sequence"/>
</dbReference>
<feature type="transmembrane region" description="Helical" evidence="4">
    <location>
        <begin position="20"/>
        <end position="37"/>
    </location>
</feature>
<keyword evidence="1" id="KW-0479">Metal-binding</keyword>
<keyword evidence="7" id="KW-1185">Reference proteome</keyword>
<reference evidence="6 7" key="1">
    <citation type="submission" date="2024-01" db="EMBL/GenBank/DDBJ databases">
        <title>Genome assemblies of Stephania.</title>
        <authorList>
            <person name="Yang L."/>
        </authorList>
    </citation>
    <scope>NUCLEOTIDE SEQUENCE [LARGE SCALE GENOMIC DNA]</scope>
    <source>
        <strain evidence="6">YNDBR</strain>
        <tissue evidence="6">Leaf</tissue>
    </source>
</reference>
<evidence type="ECO:0000256" key="4">
    <source>
        <dbReference type="SAM" id="Phobius"/>
    </source>
</evidence>
<sequence length="247" mass="26151">MEKVNNLGFWGGEGSKTYKFSFFIVISVMVLFSNGSGSRSLIVLSGTVGNCGKTTAKLLLISEISVRVQWSVGNVDYNEWASSQSFHPGDTLFFEYHAHSHNVMQVNPSDFKLCNSTAPPLAVYTSGNDVVTFKMVGNYYFICGAPGHCEAGQKVEIKVVPSSPSSSMSGASRPALSPSALSPVPPHTSSVAVNYAASRPLVIGLVGIALLLSVYDASKSPLLLGLLGIASSIALALCFQVVDFLMS</sequence>
<evidence type="ECO:0000259" key="5">
    <source>
        <dbReference type="PROSITE" id="PS51485"/>
    </source>
</evidence>
<evidence type="ECO:0000256" key="2">
    <source>
        <dbReference type="ARBA" id="ARBA00023008"/>
    </source>
</evidence>
<dbReference type="GO" id="GO:0005886">
    <property type="term" value="C:plasma membrane"/>
    <property type="evidence" value="ECO:0007669"/>
    <property type="project" value="TreeGrafter"/>
</dbReference>
<gene>
    <name evidence="6" type="ORF">Syun_029121</name>
</gene>
<keyword evidence="4" id="KW-0472">Membrane</keyword>
<proteinExistence type="predicted"/>
<dbReference type="Pfam" id="PF02298">
    <property type="entry name" value="Cu_bind_like"/>
    <property type="match status" value="1"/>
</dbReference>
<keyword evidence="3" id="KW-0325">Glycoprotein</keyword>
<organism evidence="6 7">
    <name type="scientific">Stephania yunnanensis</name>
    <dbReference type="NCBI Taxonomy" id="152371"/>
    <lineage>
        <taxon>Eukaryota</taxon>
        <taxon>Viridiplantae</taxon>
        <taxon>Streptophyta</taxon>
        <taxon>Embryophyta</taxon>
        <taxon>Tracheophyta</taxon>
        <taxon>Spermatophyta</taxon>
        <taxon>Magnoliopsida</taxon>
        <taxon>Ranunculales</taxon>
        <taxon>Menispermaceae</taxon>
        <taxon>Menispermoideae</taxon>
        <taxon>Cissampelideae</taxon>
        <taxon>Stephania</taxon>
    </lineage>
</organism>
<dbReference type="InterPro" id="IPR008972">
    <property type="entry name" value="Cupredoxin"/>
</dbReference>
<dbReference type="AlphaFoldDB" id="A0AAP0HJ60"/>
<dbReference type="InterPro" id="IPR003245">
    <property type="entry name" value="Phytocyanin_dom"/>
</dbReference>
<dbReference type="PANTHER" id="PTHR33021">
    <property type="entry name" value="BLUE COPPER PROTEIN"/>
    <property type="match status" value="1"/>
</dbReference>
<dbReference type="Gene3D" id="2.60.40.420">
    <property type="entry name" value="Cupredoxins - blue copper proteins"/>
    <property type="match status" value="1"/>
</dbReference>
<feature type="transmembrane region" description="Helical" evidence="4">
    <location>
        <begin position="196"/>
        <end position="215"/>
    </location>
</feature>
<dbReference type="PROSITE" id="PS51485">
    <property type="entry name" value="PHYTOCYANIN"/>
    <property type="match status" value="1"/>
</dbReference>
<comment type="caution">
    <text evidence="6">The sequence shown here is derived from an EMBL/GenBank/DDBJ whole genome shotgun (WGS) entry which is preliminary data.</text>
</comment>
<dbReference type="FunFam" id="2.60.40.420:FF:000003">
    <property type="entry name" value="Blue copper"/>
    <property type="match status" value="1"/>
</dbReference>
<dbReference type="PANTHER" id="PTHR33021:SF356">
    <property type="entry name" value="MAVICYANIN"/>
    <property type="match status" value="1"/>
</dbReference>
<dbReference type="CDD" id="cd04216">
    <property type="entry name" value="Phytocyanin"/>
    <property type="match status" value="1"/>
</dbReference>
<name>A0AAP0HJ60_9MAGN</name>
<keyword evidence="2" id="KW-0186">Copper</keyword>
<dbReference type="InterPro" id="IPR039391">
    <property type="entry name" value="Phytocyanin-like"/>
</dbReference>
<evidence type="ECO:0000256" key="1">
    <source>
        <dbReference type="ARBA" id="ARBA00022723"/>
    </source>
</evidence>
<evidence type="ECO:0000313" key="7">
    <source>
        <dbReference type="Proteomes" id="UP001420932"/>
    </source>
</evidence>
<accession>A0AAP0HJ60</accession>
<feature type="domain" description="Phytocyanin" evidence="5">
    <location>
        <begin position="64"/>
        <end position="161"/>
    </location>
</feature>
<dbReference type="InterPro" id="IPR028871">
    <property type="entry name" value="BlueCu_1_BS"/>
</dbReference>
<protein>
    <recommendedName>
        <fullName evidence="5">Phytocyanin domain-containing protein</fullName>
    </recommendedName>
</protein>
<keyword evidence="4" id="KW-1133">Transmembrane helix</keyword>
<dbReference type="SUPFAM" id="SSF49503">
    <property type="entry name" value="Cupredoxins"/>
    <property type="match status" value="1"/>
</dbReference>
<dbReference type="PROSITE" id="PS00196">
    <property type="entry name" value="COPPER_BLUE"/>
    <property type="match status" value="1"/>
</dbReference>
<evidence type="ECO:0000256" key="3">
    <source>
        <dbReference type="ARBA" id="ARBA00023180"/>
    </source>
</evidence>
<dbReference type="EMBL" id="JBBNAF010000013">
    <property type="protein sequence ID" value="KAK9086727.1"/>
    <property type="molecule type" value="Genomic_DNA"/>
</dbReference>
<evidence type="ECO:0000313" key="6">
    <source>
        <dbReference type="EMBL" id="KAK9086727.1"/>
    </source>
</evidence>
<keyword evidence="4" id="KW-0812">Transmembrane</keyword>
<dbReference type="GO" id="GO:0046872">
    <property type="term" value="F:metal ion binding"/>
    <property type="evidence" value="ECO:0007669"/>
    <property type="project" value="UniProtKB-KW"/>
</dbReference>